<name>A0A2I7SFY1_9FLAO</name>
<dbReference type="InterPro" id="IPR024079">
    <property type="entry name" value="MetalloPept_cat_dom_sf"/>
</dbReference>
<dbReference type="InterPro" id="IPR008979">
    <property type="entry name" value="Galactose-bd-like_sf"/>
</dbReference>
<dbReference type="Pfam" id="PF13583">
    <property type="entry name" value="Reprolysin_4"/>
    <property type="match status" value="1"/>
</dbReference>
<organism evidence="6 7">
    <name type="scientific">Pseudotamlana carrageenivorans</name>
    <dbReference type="NCBI Taxonomy" id="2069432"/>
    <lineage>
        <taxon>Bacteria</taxon>
        <taxon>Pseudomonadati</taxon>
        <taxon>Bacteroidota</taxon>
        <taxon>Flavobacteriia</taxon>
        <taxon>Flavobacteriales</taxon>
        <taxon>Flavobacteriaceae</taxon>
        <taxon>Pseudotamlana</taxon>
    </lineage>
</organism>
<accession>A0A2I7SFY1</accession>
<dbReference type="OrthoDB" id="9792152at2"/>
<keyword evidence="7" id="KW-1185">Reference proteome</keyword>
<proteinExistence type="predicted"/>
<dbReference type="SUPFAM" id="SSF55486">
    <property type="entry name" value="Metalloproteases ('zincins'), catalytic domain"/>
    <property type="match status" value="1"/>
</dbReference>
<dbReference type="InterPro" id="IPR026444">
    <property type="entry name" value="Secre_tail"/>
</dbReference>
<dbReference type="AlphaFoldDB" id="A0A2I7SFY1"/>
<reference evidence="7" key="1">
    <citation type="submission" date="2018-01" db="EMBL/GenBank/DDBJ databases">
        <title>Complete genome of Tamlana sp. UJ94.</title>
        <authorList>
            <person name="Jung J."/>
            <person name="Chung D."/>
            <person name="Bae S.S."/>
            <person name="Baek K."/>
        </authorList>
    </citation>
    <scope>NUCLEOTIDE SEQUENCE [LARGE SCALE GENOMIC DNA]</scope>
    <source>
        <strain evidence="7">UJ94</strain>
    </source>
</reference>
<dbReference type="Gene3D" id="2.60.120.260">
    <property type="entry name" value="Galactose-binding domain-like"/>
    <property type="match status" value="1"/>
</dbReference>
<evidence type="ECO:0000313" key="7">
    <source>
        <dbReference type="Proteomes" id="UP000236592"/>
    </source>
</evidence>
<keyword evidence="2 4" id="KW-0732">Signal</keyword>
<dbReference type="KEGG" id="taj:C1A40_04680"/>
<sequence length="898" mass="98239">MRTKLHYVLTTAILLCAFSAVAQTNFFVKVADSKSLHKGSLSKHQGKGAYYQFDYKALTETLAETSKVSGVSKSTGVILSFPGKNGGFERFQVQEASVLHPELQAKYPEIKSFVAQSLEHPNVRMRFSLSPYNGLSAVVFGYEKTLVYQPVKNNPDEILVTSKSNITENVFLNCDNLERDLAKVSKLVTQKDANDGVHRKYRIAISVTGEYAQANGGTMASVNAEINSTLTHINAVFENDFNVTLELIAGNDAIVFLNPNTDPYTALGRYNQQLANTLDAVIQEANYDIGHLLGGINDTNGNGTGDAGCLGCVCNNGGSYAAKNHKGAGFSTSSNPSGVNFAINYVAHEVGHQFGATHTWSHNGNEGYDSQMEPGGGSTIMSYAGITGSYNLQRNSDPYFHAISIQQVMKFVKSTTCAMETDTGNSTPLVDAGEDLTLPIGTPFMLRAKASDGDGDILSYCWEQFNENNAATTYPDPRSSNSNSILFRSYLPSEVSTRYFPNLSDLRFGFNSTQWEKVPTVARSADFRLTVRDQRVGGASNSHDDMRVTFDANYGPFEVTSQNSEGVSWTSGTTETITWRVNNTNNMSGASQVNILLSIDGGMTYNQVLASNVPNNGAHTLVVPDTPAPYCRLMIVPTNHHFFSINTHDFTINYKVETTCTQYASGTNLGINITDNGKAFTESHTINIGASKTISDVNIGINISHDYIGDLEFVVVSPSGTEVMLKNHEDCSDEVNMLGVYDDEAEPYNCFNSGAGLSFKPPNELLSQFDGKNITGDWTIYLGDFEAGDGGTLNSWFIEVCDTTETALDSPENPNKNENLVVFPNPSYGDFILKMYNPSQNPIEIRVLDINNRVVYKETLIGLANLEHELDLNQLKSGMYFLTVSNSEKNFTKKLVVR</sequence>
<evidence type="ECO:0000259" key="5">
    <source>
        <dbReference type="PROSITE" id="PS51829"/>
    </source>
</evidence>
<dbReference type="InterPro" id="IPR002884">
    <property type="entry name" value="P_dom"/>
</dbReference>
<evidence type="ECO:0000256" key="4">
    <source>
        <dbReference type="SAM" id="SignalP"/>
    </source>
</evidence>
<evidence type="ECO:0000256" key="3">
    <source>
        <dbReference type="ARBA" id="ARBA00022801"/>
    </source>
</evidence>
<dbReference type="PROSITE" id="PS51829">
    <property type="entry name" value="P_HOMO_B"/>
    <property type="match status" value="1"/>
</dbReference>
<evidence type="ECO:0000313" key="6">
    <source>
        <dbReference type="EMBL" id="AUS04812.1"/>
    </source>
</evidence>
<dbReference type="GO" id="GO:0004252">
    <property type="term" value="F:serine-type endopeptidase activity"/>
    <property type="evidence" value="ECO:0007669"/>
    <property type="project" value="InterPro"/>
</dbReference>
<dbReference type="SUPFAM" id="SSF49785">
    <property type="entry name" value="Galactose-binding domain-like"/>
    <property type="match status" value="1"/>
</dbReference>
<keyword evidence="3" id="KW-0378">Hydrolase</keyword>
<dbReference type="GO" id="GO:0008237">
    <property type="term" value="F:metallopeptidase activity"/>
    <property type="evidence" value="ECO:0007669"/>
    <property type="project" value="InterPro"/>
</dbReference>
<dbReference type="RefSeq" id="WP_102994881.1">
    <property type="nucleotide sequence ID" value="NZ_CP025938.1"/>
</dbReference>
<dbReference type="InterPro" id="IPR013783">
    <property type="entry name" value="Ig-like_fold"/>
</dbReference>
<dbReference type="Gene3D" id="3.40.390.10">
    <property type="entry name" value="Collagenase (Catalytic Domain)"/>
    <property type="match status" value="1"/>
</dbReference>
<dbReference type="NCBIfam" id="TIGR04183">
    <property type="entry name" value="Por_Secre_tail"/>
    <property type="match status" value="1"/>
</dbReference>
<dbReference type="EMBL" id="CP025938">
    <property type="protein sequence ID" value="AUS04812.1"/>
    <property type="molecule type" value="Genomic_DNA"/>
</dbReference>
<dbReference type="Pfam" id="PF01483">
    <property type="entry name" value="P_proprotein"/>
    <property type="match status" value="1"/>
</dbReference>
<evidence type="ECO:0000256" key="1">
    <source>
        <dbReference type="ARBA" id="ARBA00022670"/>
    </source>
</evidence>
<keyword evidence="1" id="KW-0645">Protease</keyword>
<dbReference type="Proteomes" id="UP000236592">
    <property type="component" value="Chromosome"/>
</dbReference>
<feature type="signal peptide" evidence="4">
    <location>
        <begin position="1"/>
        <end position="22"/>
    </location>
</feature>
<gene>
    <name evidence="6" type="ORF">C1A40_04680</name>
</gene>
<feature type="chain" id="PRO_5014366985" description="P/Homo B domain-containing protein" evidence="4">
    <location>
        <begin position="23"/>
        <end position="898"/>
    </location>
</feature>
<protein>
    <recommendedName>
        <fullName evidence="5">P/Homo B domain-containing protein</fullName>
    </recommendedName>
</protein>
<dbReference type="Pfam" id="PF18962">
    <property type="entry name" value="Por_Secre_tail"/>
    <property type="match status" value="1"/>
</dbReference>
<dbReference type="GO" id="GO:0006508">
    <property type="term" value="P:proteolysis"/>
    <property type="evidence" value="ECO:0007669"/>
    <property type="project" value="UniProtKB-KW"/>
</dbReference>
<dbReference type="Gene3D" id="2.60.40.10">
    <property type="entry name" value="Immunoglobulins"/>
    <property type="match status" value="1"/>
</dbReference>
<feature type="domain" description="P/Homo B" evidence="5">
    <location>
        <begin position="654"/>
        <end position="806"/>
    </location>
</feature>
<evidence type="ECO:0000256" key="2">
    <source>
        <dbReference type="ARBA" id="ARBA00022729"/>
    </source>
</evidence>